<evidence type="ECO:0000256" key="14">
    <source>
        <dbReference type="RuleBase" id="RU361275"/>
    </source>
</evidence>
<dbReference type="InterPro" id="IPR000573">
    <property type="entry name" value="AconitaseA/IPMdHydase_ssu_swvl"/>
</dbReference>
<evidence type="ECO:0000256" key="10">
    <source>
        <dbReference type="ARBA" id="ARBA00023004"/>
    </source>
</evidence>
<dbReference type="GO" id="GO:0006099">
    <property type="term" value="P:tricarboxylic acid cycle"/>
    <property type="evidence" value="ECO:0007669"/>
    <property type="project" value="UniProtKB-UniPathway"/>
</dbReference>
<dbReference type="InterPro" id="IPR015928">
    <property type="entry name" value="Aconitase/3IPM_dehydase_swvl"/>
</dbReference>
<comment type="subunit">
    <text evidence="6">Monomer.</text>
</comment>
<keyword evidence="10 14" id="KW-0408">Iron</keyword>
<dbReference type="InterPro" id="IPR036008">
    <property type="entry name" value="Aconitase_4Fe-4S_dom"/>
</dbReference>
<comment type="pathway">
    <text evidence="4">Organic acid metabolism; propanoate degradation.</text>
</comment>
<evidence type="ECO:0000256" key="11">
    <source>
        <dbReference type="ARBA" id="ARBA00023014"/>
    </source>
</evidence>
<accession>A0A399E4J9</accession>
<comment type="catalytic activity">
    <reaction evidence="13 14">
        <text>citrate = D-threo-isocitrate</text>
        <dbReference type="Rhea" id="RHEA:10336"/>
        <dbReference type="ChEBI" id="CHEBI:15562"/>
        <dbReference type="ChEBI" id="CHEBI:16947"/>
        <dbReference type="EC" id="4.2.1.3"/>
    </reaction>
</comment>
<comment type="similarity">
    <text evidence="5 14">Belongs to the aconitase/IPM isomerase family.</text>
</comment>
<evidence type="ECO:0000256" key="1">
    <source>
        <dbReference type="ARBA" id="ARBA00000118"/>
    </source>
</evidence>
<feature type="domain" description="Aconitase/3-isopropylmalate dehydratase large subunit alpha/beta/alpha" evidence="15">
    <location>
        <begin position="78"/>
        <end position="569"/>
    </location>
</feature>
<keyword evidence="11 14" id="KW-0411">Iron-sulfur</keyword>
<dbReference type="InterPro" id="IPR018136">
    <property type="entry name" value="Aconitase_4Fe-4S_BS"/>
</dbReference>
<dbReference type="NCBIfam" id="TIGR01341">
    <property type="entry name" value="aconitase_1"/>
    <property type="match status" value="1"/>
</dbReference>
<evidence type="ECO:0000256" key="6">
    <source>
        <dbReference type="ARBA" id="ARBA00011245"/>
    </source>
</evidence>
<comment type="function">
    <text evidence="14">Catalyzes the isomerization of citrate to isocitrate via cis-aconitate.</text>
</comment>
<evidence type="ECO:0000256" key="5">
    <source>
        <dbReference type="ARBA" id="ARBA00007185"/>
    </source>
</evidence>
<dbReference type="PROSITE" id="PS00450">
    <property type="entry name" value="ACONITASE_1"/>
    <property type="match status" value="1"/>
</dbReference>
<evidence type="ECO:0000256" key="13">
    <source>
        <dbReference type="ARBA" id="ARBA00023501"/>
    </source>
</evidence>
<dbReference type="Pfam" id="PF00694">
    <property type="entry name" value="Aconitase_C"/>
    <property type="match status" value="1"/>
</dbReference>
<comment type="catalytic activity">
    <reaction evidence="1">
        <text>(2S,3R)-3-hydroxybutane-1,2,3-tricarboxylate = 2-methyl-cis-aconitate + H2O</text>
        <dbReference type="Rhea" id="RHEA:17941"/>
        <dbReference type="ChEBI" id="CHEBI:15377"/>
        <dbReference type="ChEBI" id="CHEBI:57429"/>
        <dbReference type="ChEBI" id="CHEBI:57872"/>
        <dbReference type="EC" id="4.2.1.99"/>
    </reaction>
</comment>
<organism evidence="17 18">
    <name type="scientific">Meiothermus taiwanensis</name>
    <dbReference type="NCBI Taxonomy" id="172827"/>
    <lineage>
        <taxon>Bacteria</taxon>
        <taxon>Thermotogati</taxon>
        <taxon>Deinococcota</taxon>
        <taxon>Deinococci</taxon>
        <taxon>Thermales</taxon>
        <taxon>Thermaceae</taxon>
        <taxon>Meiothermus</taxon>
    </lineage>
</organism>
<dbReference type="GO" id="GO:0046872">
    <property type="term" value="F:metal ion binding"/>
    <property type="evidence" value="ECO:0007669"/>
    <property type="project" value="UniProtKB-KW"/>
</dbReference>
<dbReference type="FunFam" id="3.20.19.10:FF:000001">
    <property type="entry name" value="Aconitate hydratase"/>
    <property type="match status" value="1"/>
</dbReference>
<keyword evidence="14" id="KW-0004">4Fe-4S</keyword>
<gene>
    <name evidence="17" type="primary">acn</name>
    <name evidence="17" type="ORF">Mcate_00611</name>
</gene>
<keyword evidence="12 14" id="KW-0456">Lyase</keyword>
<evidence type="ECO:0000259" key="15">
    <source>
        <dbReference type="Pfam" id="PF00330"/>
    </source>
</evidence>
<dbReference type="GO" id="GO:0003723">
    <property type="term" value="F:RNA binding"/>
    <property type="evidence" value="ECO:0007669"/>
    <property type="project" value="UniProtKB-KW"/>
</dbReference>
<dbReference type="NCBIfam" id="NF006757">
    <property type="entry name" value="PRK09277.1"/>
    <property type="match status" value="1"/>
</dbReference>
<protein>
    <recommendedName>
        <fullName evidence="14">Aconitate hydratase</fullName>
        <shortName evidence="14">Aconitase</shortName>
        <ecNumber evidence="14">4.2.1.3</ecNumber>
    </recommendedName>
</protein>
<sequence>MAYRDDFKTRKSLSTRMGEVHYFDIMELERQGIAPVSRLPFSIRVMLESLLRNHDEYKITKDDVLALAGWQPDPGEVNVPLMLARVILQDFTGVPAVVDLAAMRDAVAKAGGNPEIINPTVPVDLVIDHSVQVDFFGTAYAFAQNVELEYKRNEERYRLIKWGQNALKNFRAVPPGTGIVHQVNLEYLASVVMTQKGEDGRIYAFPDSLVGTDSHTTMINGLGVLGWGVGGIEAEAVMLGQPYYMLAPKVIGFKLTGELPEGATATDLVLRVTEMIRKHGAVGKFVEFYGPGVSKLPLADRATIANMAPEYGATMGYFPIDEETLAYLRLTGRSEEQVDLVEKYAKATGLWRTDDAAPVYSEYLELDLSTVVPALAGPKRPQDRVNLGEVKKSFLEHLTKDPKERGFGLSPDKLDAKVTVKRGLEEFDLRHGSVVIAAITSCTNTSNPSVMLGAGLLAKKAVEAGLDTQPWVKSSLAPGSKVVTEYLDAAGLTPFLEALRFHTVGYGCTTCIGNSGPLPEDISKAVKEGDLVVAAVLSGNRNFEGRVNPDVKANYLASPMLVVAYAIAGRIDIDFTSEPIGYDPNGKAIYLKDIWPSQEEIRQAVHQTLDAEMFRRQYATVFEGDERWKALPAPTGQLYQFDPNSTYIQNPPFFENLNQTREIGDIKGARVLLLLGDSITTDHISPAGNIAKNSPAARYLMGHGVEPADFNSYGSRRGNHEVMMRGTFANIRIRNLMLDGKEGPYTKKLPKSERGAEPGTGEEMFVYDAAMQYKAEGTPLIVIGGIEYGNGSSRDWAAKGTYLLGVKAVIAQSFERIHRSNLVGMGVLPLQFMPGQSAASLGLTGYEVYDILGLEDITPGKELTVVATRADGSQVSFQVKARIDTLVEVDYYKNGGILQTVLKNMLAEKTKA</sequence>
<comment type="pathway">
    <text evidence="3">Carbohydrate metabolism; tricarboxylic acid cycle; isocitrate from oxaloacetate: step 2/2.</text>
</comment>
<evidence type="ECO:0000256" key="12">
    <source>
        <dbReference type="ARBA" id="ARBA00023239"/>
    </source>
</evidence>
<dbReference type="SUPFAM" id="SSF53732">
    <property type="entry name" value="Aconitase iron-sulfur domain"/>
    <property type="match status" value="1"/>
</dbReference>
<feature type="domain" description="Aconitase A/isopropylmalate dehydratase small subunit swivel" evidence="16">
    <location>
        <begin position="697"/>
        <end position="833"/>
    </location>
</feature>
<dbReference type="PANTHER" id="PTHR11670">
    <property type="entry name" value="ACONITASE/IRON-RESPONSIVE ELEMENT FAMILY MEMBER"/>
    <property type="match status" value="1"/>
</dbReference>
<dbReference type="Gene3D" id="3.20.19.10">
    <property type="entry name" value="Aconitase, domain 4"/>
    <property type="match status" value="1"/>
</dbReference>
<dbReference type="Proteomes" id="UP000266089">
    <property type="component" value="Unassembled WGS sequence"/>
</dbReference>
<dbReference type="CDD" id="cd01586">
    <property type="entry name" value="AcnA_IRP"/>
    <property type="match status" value="1"/>
</dbReference>
<dbReference type="GO" id="GO:0003994">
    <property type="term" value="F:aconitate hydratase activity"/>
    <property type="evidence" value="ECO:0007669"/>
    <property type="project" value="UniProtKB-EC"/>
</dbReference>
<dbReference type="UniPathway" id="UPA00223">
    <property type="reaction ID" value="UER00718"/>
</dbReference>
<dbReference type="OrthoDB" id="9764318at2"/>
<dbReference type="FunFam" id="3.30.499.10:FF:000020">
    <property type="entry name" value="Aconitate hydratase A"/>
    <property type="match status" value="1"/>
</dbReference>
<comment type="cofactor">
    <cofactor evidence="2">
        <name>[4Fe-4S] cluster</name>
        <dbReference type="ChEBI" id="CHEBI:49883"/>
    </cofactor>
</comment>
<dbReference type="RefSeq" id="WP_027887834.1">
    <property type="nucleotide sequence ID" value="NZ_JBHSXZ010000015.1"/>
</dbReference>
<dbReference type="InterPro" id="IPR006249">
    <property type="entry name" value="Aconitase/IRP2"/>
</dbReference>
<dbReference type="InterPro" id="IPR001030">
    <property type="entry name" value="Acoase/IPM_deHydtase_lsu_aba"/>
</dbReference>
<evidence type="ECO:0000313" key="17">
    <source>
        <dbReference type="EMBL" id="RIH78898.1"/>
    </source>
</evidence>
<dbReference type="EMBL" id="QWKX01000010">
    <property type="protein sequence ID" value="RIH78898.1"/>
    <property type="molecule type" value="Genomic_DNA"/>
</dbReference>
<proteinExistence type="inferred from homology"/>
<evidence type="ECO:0000256" key="9">
    <source>
        <dbReference type="ARBA" id="ARBA00022884"/>
    </source>
</evidence>
<evidence type="ECO:0000256" key="2">
    <source>
        <dbReference type="ARBA" id="ARBA00001966"/>
    </source>
</evidence>
<keyword evidence="9" id="KW-0694">RNA-binding</keyword>
<keyword evidence="7" id="KW-0816">Tricarboxylic acid cycle</keyword>
<evidence type="ECO:0000259" key="16">
    <source>
        <dbReference type="Pfam" id="PF00694"/>
    </source>
</evidence>
<dbReference type="PRINTS" id="PR00415">
    <property type="entry name" value="ACONITASE"/>
</dbReference>
<evidence type="ECO:0000256" key="4">
    <source>
        <dbReference type="ARBA" id="ARBA00005026"/>
    </source>
</evidence>
<keyword evidence="8" id="KW-0479">Metal-binding</keyword>
<dbReference type="InterPro" id="IPR044137">
    <property type="entry name" value="AcnA_IRP_Swivel"/>
</dbReference>
<dbReference type="Pfam" id="PF00330">
    <property type="entry name" value="Aconitase"/>
    <property type="match status" value="1"/>
</dbReference>
<dbReference type="FunFam" id="3.30.499.10:FF:000002">
    <property type="entry name" value="Aconitate hydratase"/>
    <property type="match status" value="1"/>
</dbReference>
<evidence type="ECO:0000256" key="7">
    <source>
        <dbReference type="ARBA" id="ARBA00022532"/>
    </source>
</evidence>
<dbReference type="AlphaFoldDB" id="A0A399E4J9"/>
<dbReference type="CDD" id="cd01580">
    <property type="entry name" value="AcnA_IRP_Swivel"/>
    <property type="match status" value="1"/>
</dbReference>
<dbReference type="Gene3D" id="3.30.499.10">
    <property type="entry name" value="Aconitase, domain 3"/>
    <property type="match status" value="2"/>
</dbReference>
<name>A0A399E4J9_9DEIN</name>
<reference evidence="17 18" key="1">
    <citation type="submission" date="2018-08" db="EMBL/GenBank/DDBJ databases">
        <title>Meiothermus cateniformans JCM 15151 genome sequencing project.</title>
        <authorList>
            <person name="Da Costa M.S."/>
            <person name="Albuquerque L."/>
            <person name="Raposo P."/>
            <person name="Froufe H.J.C."/>
            <person name="Barroso C.S."/>
            <person name="Egas C."/>
        </authorList>
    </citation>
    <scope>NUCLEOTIDE SEQUENCE [LARGE SCALE GENOMIC DNA]</scope>
    <source>
        <strain evidence="17 18">JCM 15151</strain>
    </source>
</reference>
<dbReference type="NCBIfam" id="NF009520">
    <property type="entry name" value="PRK12881.1"/>
    <property type="match status" value="1"/>
</dbReference>
<evidence type="ECO:0000256" key="8">
    <source>
        <dbReference type="ARBA" id="ARBA00022723"/>
    </source>
</evidence>
<evidence type="ECO:0000256" key="3">
    <source>
        <dbReference type="ARBA" id="ARBA00004717"/>
    </source>
</evidence>
<comment type="caution">
    <text evidence="17">The sequence shown here is derived from an EMBL/GenBank/DDBJ whole genome shotgun (WGS) entry which is preliminary data.</text>
</comment>
<dbReference type="EC" id="4.2.1.3" evidence="14"/>
<dbReference type="GO" id="GO:0051539">
    <property type="term" value="F:4 iron, 4 sulfur cluster binding"/>
    <property type="evidence" value="ECO:0007669"/>
    <property type="project" value="UniProtKB-KW"/>
</dbReference>
<dbReference type="Gene3D" id="6.10.190.10">
    <property type="match status" value="1"/>
</dbReference>
<dbReference type="GO" id="GO:0047456">
    <property type="term" value="F:2-methylisocitrate dehydratase activity"/>
    <property type="evidence" value="ECO:0007669"/>
    <property type="project" value="UniProtKB-EC"/>
</dbReference>
<dbReference type="InterPro" id="IPR015931">
    <property type="entry name" value="Acnase/IPM_dHydase_lsu_aba_1/3"/>
</dbReference>
<evidence type="ECO:0000313" key="18">
    <source>
        <dbReference type="Proteomes" id="UP000266089"/>
    </source>
</evidence>
<dbReference type="SUPFAM" id="SSF52016">
    <property type="entry name" value="LeuD/IlvD-like"/>
    <property type="match status" value="1"/>
</dbReference>